<feature type="domain" description="Luciferase-like" evidence="3">
    <location>
        <begin position="1"/>
        <end position="295"/>
    </location>
</feature>
<evidence type="ECO:0000313" key="4">
    <source>
        <dbReference type="EMBL" id="SFN75121.1"/>
    </source>
</evidence>
<dbReference type="AlphaFoldDB" id="A0A1I5BKW0"/>
<evidence type="ECO:0000256" key="2">
    <source>
        <dbReference type="ARBA" id="ARBA00023033"/>
    </source>
</evidence>
<accession>A0A1I5BKW0</accession>
<protein>
    <submittedName>
        <fullName evidence="4">Putative luciferase-like monooxygenase, FMN-dependent, CE1758 family</fullName>
    </submittedName>
</protein>
<proteinExistence type="predicted"/>
<name>A0A1I5BKW0_9MICO</name>
<gene>
    <name evidence="4" type="ORF">SAMN05216219_1936</name>
</gene>
<keyword evidence="5" id="KW-1185">Reference proteome</keyword>
<dbReference type="RefSeq" id="WP_090710906.1">
    <property type="nucleotide sequence ID" value="NZ_FOVM01000005.1"/>
</dbReference>
<dbReference type="STRING" id="995034.SAMN05216219_1936"/>
<reference evidence="5" key="1">
    <citation type="submission" date="2016-10" db="EMBL/GenBank/DDBJ databases">
        <authorList>
            <person name="Varghese N."/>
            <person name="Submissions S."/>
        </authorList>
    </citation>
    <scope>NUCLEOTIDE SEQUENCE [LARGE SCALE GENOMIC DNA]</scope>
    <source>
        <strain evidence="5">CGMCC 1.11101</strain>
    </source>
</reference>
<dbReference type="InterPro" id="IPR050766">
    <property type="entry name" value="Bact_Lucif_Oxidored"/>
</dbReference>
<dbReference type="InterPro" id="IPR011251">
    <property type="entry name" value="Luciferase-like_dom"/>
</dbReference>
<evidence type="ECO:0000313" key="5">
    <source>
        <dbReference type="Proteomes" id="UP000198867"/>
    </source>
</evidence>
<dbReference type="InterPro" id="IPR036661">
    <property type="entry name" value="Luciferase-like_sf"/>
</dbReference>
<dbReference type="Gene3D" id="3.20.20.30">
    <property type="entry name" value="Luciferase-like domain"/>
    <property type="match status" value="1"/>
</dbReference>
<dbReference type="GO" id="GO:0005829">
    <property type="term" value="C:cytosol"/>
    <property type="evidence" value="ECO:0007669"/>
    <property type="project" value="TreeGrafter"/>
</dbReference>
<dbReference type="GO" id="GO:0004497">
    <property type="term" value="F:monooxygenase activity"/>
    <property type="evidence" value="ECO:0007669"/>
    <property type="project" value="UniProtKB-KW"/>
</dbReference>
<evidence type="ECO:0000259" key="3">
    <source>
        <dbReference type="Pfam" id="PF00296"/>
    </source>
</evidence>
<sequence>MQFGIFSVGDITTDPTTGHTPTDASRLQDILTIAQHAEAVGLDVFAMGEHHNPPFFPSSPVAINSYLAAKTEKIILSTATTLITTNDPVRIAEEYAMLQHLSGGRMDLTLGRGNTGPVYPWFGEDIRQGIPLALEKYALLRKLWREDVVDWEGQFRTPLQGFTSTPRPLDDVPPFVWHGSIRSPEIAEQAAYYGDGFFSNHIFWPASHTAKMVGFYRQRFEHYGHGRADQAIVGLGGQAFMRKNSQDAVREFRPYFDNAPVYGHGPSLEDFTSQTPLTVGSPQQVVDNTLGYRDYVGDYQRQLWLMDHAGLPLKTVLEQLDLLGEEVVPVLRREFAKNRPADVPDGPTHDALKAVAEATTQDAALSGVSGATYSVEVK</sequence>
<dbReference type="GO" id="GO:0016705">
    <property type="term" value="F:oxidoreductase activity, acting on paired donors, with incorporation or reduction of molecular oxygen"/>
    <property type="evidence" value="ECO:0007669"/>
    <property type="project" value="InterPro"/>
</dbReference>
<dbReference type="Pfam" id="PF00296">
    <property type="entry name" value="Bac_luciferase"/>
    <property type="match status" value="1"/>
</dbReference>
<dbReference type="NCBIfam" id="TIGR04036">
    <property type="entry name" value="LLM_CE1758_fam"/>
    <property type="match status" value="1"/>
</dbReference>
<organism evidence="4 5">
    <name type="scientific">Mycetocola miduiensis</name>
    <dbReference type="NCBI Taxonomy" id="995034"/>
    <lineage>
        <taxon>Bacteria</taxon>
        <taxon>Bacillati</taxon>
        <taxon>Actinomycetota</taxon>
        <taxon>Actinomycetes</taxon>
        <taxon>Micrococcales</taxon>
        <taxon>Microbacteriaceae</taxon>
        <taxon>Mycetocola</taxon>
    </lineage>
</organism>
<evidence type="ECO:0000256" key="1">
    <source>
        <dbReference type="ARBA" id="ARBA00023002"/>
    </source>
</evidence>
<dbReference type="SUPFAM" id="SSF51679">
    <property type="entry name" value="Bacterial luciferase-like"/>
    <property type="match status" value="1"/>
</dbReference>
<keyword evidence="2 4" id="KW-0503">Monooxygenase</keyword>
<dbReference type="InterPro" id="IPR023934">
    <property type="entry name" value="LLM_FMN-dep_put"/>
</dbReference>
<dbReference type="PANTHER" id="PTHR30137:SF8">
    <property type="entry name" value="BLR5498 PROTEIN"/>
    <property type="match status" value="1"/>
</dbReference>
<dbReference type="PANTHER" id="PTHR30137">
    <property type="entry name" value="LUCIFERASE-LIKE MONOOXYGENASE"/>
    <property type="match status" value="1"/>
</dbReference>
<dbReference type="EMBL" id="FOVM01000005">
    <property type="protein sequence ID" value="SFN75121.1"/>
    <property type="molecule type" value="Genomic_DNA"/>
</dbReference>
<dbReference type="OrthoDB" id="9776438at2"/>
<keyword evidence="1" id="KW-0560">Oxidoreductase</keyword>
<dbReference type="Proteomes" id="UP000198867">
    <property type="component" value="Unassembled WGS sequence"/>
</dbReference>